<feature type="transmembrane region" description="Helical" evidence="7">
    <location>
        <begin position="234"/>
        <end position="258"/>
    </location>
</feature>
<comment type="subcellular location">
    <subcellularLocation>
        <location evidence="1">Cell membrane</location>
        <topology evidence="1">Multi-pass membrane protein</topology>
    </subcellularLocation>
</comment>
<feature type="transmembrane region" description="Helical" evidence="7">
    <location>
        <begin position="357"/>
        <end position="376"/>
    </location>
</feature>
<dbReference type="KEGG" id="ahb:bsdtb5_40100"/>
<dbReference type="Pfam" id="PF01554">
    <property type="entry name" value="MatE"/>
    <property type="match status" value="2"/>
</dbReference>
<feature type="transmembrane region" description="Helical" evidence="7">
    <location>
        <begin position="163"/>
        <end position="183"/>
    </location>
</feature>
<evidence type="ECO:0000313" key="8">
    <source>
        <dbReference type="EMBL" id="BCN32715.1"/>
    </source>
</evidence>
<feature type="transmembrane region" description="Helical" evidence="7">
    <location>
        <begin position="388"/>
        <end position="407"/>
    </location>
</feature>
<feature type="transmembrane region" description="Helical" evidence="7">
    <location>
        <begin position="317"/>
        <end position="337"/>
    </location>
</feature>
<accession>A0A7R7EPJ9</accession>
<evidence type="ECO:0000313" key="9">
    <source>
        <dbReference type="Proteomes" id="UP000595897"/>
    </source>
</evidence>
<evidence type="ECO:0000256" key="3">
    <source>
        <dbReference type="ARBA" id="ARBA00022475"/>
    </source>
</evidence>
<dbReference type="InterPro" id="IPR051327">
    <property type="entry name" value="MATE_MepA_subfamily"/>
</dbReference>
<dbReference type="PIRSF" id="PIRSF006603">
    <property type="entry name" value="DinF"/>
    <property type="match status" value="1"/>
</dbReference>
<feature type="transmembrane region" description="Helical" evidence="7">
    <location>
        <begin position="91"/>
        <end position="112"/>
    </location>
</feature>
<feature type="transmembrane region" description="Helical" evidence="7">
    <location>
        <begin position="189"/>
        <end position="213"/>
    </location>
</feature>
<keyword evidence="5 7" id="KW-1133">Transmembrane helix</keyword>
<keyword evidence="2" id="KW-0813">Transport</keyword>
<gene>
    <name evidence="8" type="ORF">bsdtb5_40100</name>
</gene>
<keyword evidence="3" id="KW-1003">Cell membrane</keyword>
<dbReference type="GO" id="GO:0015297">
    <property type="term" value="F:antiporter activity"/>
    <property type="evidence" value="ECO:0007669"/>
    <property type="project" value="InterPro"/>
</dbReference>
<feature type="transmembrane region" description="Helical" evidence="7">
    <location>
        <begin position="58"/>
        <end position="79"/>
    </location>
</feature>
<dbReference type="AlphaFoldDB" id="A0A7R7EPJ9"/>
<keyword evidence="4 7" id="KW-0812">Transmembrane</keyword>
<dbReference type="PANTHER" id="PTHR43823">
    <property type="entry name" value="SPORULATION PROTEIN YKVU"/>
    <property type="match status" value="1"/>
</dbReference>
<evidence type="ECO:0000256" key="4">
    <source>
        <dbReference type="ARBA" id="ARBA00022692"/>
    </source>
</evidence>
<evidence type="ECO:0000256" key="7">
    <source>
        <dbReference type="SAM" id="Phobius"/>
    </source>
</evidence>
<keyword evidence="6 7" id="KW-0472">Membrane</keyword>
<proteinExistence type="predicted"/>
<dbReference type="GO" id="GO:0042910">
    <property type="term" value="F:xenobiotic transmembrane transporter activity"/>
    <property type="evidence" value="ECO:0007669"/>
    <property type="project" value="InterPro"/>
</dbReference>
<dbReference type="InterPro" id="IPR002528">
    <property type="entry name" value="MATE_fam"/>
</dbReference>
<dbReference type="RefSeq" id="WP_271713739.1">
    <property type="nucleotide sequence ID" value="NZ_AP024169.1"/>
</dbReference>
<feature type="transmembrane region" description="Helical" evidence="7">
    <location>
        <begin position="132"/>
        <end position="151"/>
    </location>
</feature>
<feature type="transmembrane region" description="Helical" evidence="7">
    <location>
        <begin position="413"/>
        <end position="432"/>
    </location>
</feature>
<protein>
    <submittedName>
        <fullName evidence="8">MATE family efflux transporter</fullName>
    </submittedName>
</protein>
<dbReference type="Proteomes" id="UP000595897">
    <property type="component" value="Chromosome"/>
</dbReference>
<keyword evidence="9" id="KW-1185">Reference proteome</keyword>
<evidence type="ECO:0000256" key="2">
    <source>
        <dbReference type="ARBA" id="ARBA00022448"/>
    </source>
</evidence>
<evidence type="ECO:0000256" key="5">
    <source>
        <dbReference type="ARBA" id="ARBA00022989"/>
    </source>
</evidence>
<dbReference type="InterPro" id="IPR048279">
    <property type="entry name" value="MdtK-like"/>
</dbReference>
<reference evidence="8 9" key="1">
    <citation type="submission" date="2020-11" db="EMBL/GenBank/DDBJ databases">
        <title>Draft genome sequencing of a Lachnospiraceae strain isolated from anoxic soil subjected to BSD treatment.</title>
        <authorList>
            <person name="Uek A."/>
            <person name="Tonouchi A."/>
        </authorList>
    </citation>
    <scope>NUCLEOTIDE SEQUENCE [LARGE SCALE GENOMIC DNA]</scope>
    <source>
        <strain evidence="8 9">TB5</strain>
    </source>
</reference>
<feature type="transmembrane region" description="Helical" evidence="7">
    <location>
        <begin position="270"/>
        <end position="296"/>
    </location>
</feature>
<dbReference type="GO" id="GO:0005886">
    <property type="term" value="C:plasma membrane"/>
    <property type="evidence" value="ECO:0007669"/>
    <property type="project" value="UniProtKB-SubCell"/>
</dbReference>
<sequence length="455" mass="50484">MDLEKIRNNRGKMIFKFSVPAIIAMVLTSLITIADGFFTGRYVGKEGIAAINLGLPIVYLYLGLGLMLSVGGSSLAGMALGEGDKEKCNKIFNQTMFTTVLVTFGVSLLAWVSFRPILSILKVDDQVAHYFLGYYMIMLVELPVLVINNAFGMFIRGEGNPQFFMKISILNVVGNIILDDLFAGKLHMGIEGIALASLLSSCLCLLCILYYFIRKSSVFKFKRFQFVREVAIRTVMIGFSEFIGEISMSITMFLYNLVIMRNIGVDGVTAFTIVGYISYVFSMILIGFGQGICPLVSFTYGAGDKNLAKSIRKSTNGYVFVAGVIVFCVMFFLSGWYSGIFVKSEAVKEMVQSGITIFTLSFLFSGINTITCFYFTSIGRAKESATISVMRGLIVLLICIAFFPVLFGMTGVWMVAPVTEMITMPVCIYFIWKNDRMIWANSNISIENRPNATTR</sequence>
<evidence type="ECO:0000256" key="1">
    <source>
        <dbReference type="ARBA" id="ARBA00004651"/>
    </source>
</evidence>
<evidence type="ECO:0000256" key="6">
    <source>
        <dbReference type="ARBA" id="ARBA00023136"/>
    </source>
</evidence>
<dbReference type="PANTHER" id="PTHR43823:SF3">
    <property type="entry name" value="MULTIDRUG EXPORT PROTEIN MEPA"/>
    <property type="match status" value="1"/>
</dbReference>
<name>A0A7R7EPJ9_9FIRM</name>
<feature type="transmembrane region" description="Helical" evidence="7">
    <location>
        <begin position="21"/>
        <end position="38"/>
    </location>
</feature>
<organism evidence="8 9">
    <name type="scientific">Anaeromicropila herbilytica</name>
    <dbReference type="NCBI Taxonomy" id="2785025"/>
    <lineage>
        <taxon>Bacteria</taxon>
        <taxon>Bacillati</taxon>
        <taxon>Bacillota</taxon>
        <taxon>Clostridia</taxon>
        <taxon>Lachnospirales</taxon>
        <taxon>Lachnospiraceae</taxon>
        <taxon>Anaeromicropila</taxon>
    </lineage>
</organism>
<dbReference type="EMBL" id="AP024169">
    <property type="protein sequence ID" value="BCN32715.1"/>
    <property type="molecule type" value="Genomic_DNA"/>
</dbReference>